<evidence type="ECO:0000313" key="2">
    <source>
        <dbReference type="EMBL" id="KAL0431503.1"/>
    </source>
</evidence>
<dbReference type="InterPro" id="IPR000477">
    <property type="entry name" value="RT_dom"/>
</dbReference>
<dbReference type="CDD" id="cd01647">
    <property type="entry name" value="RT_LTR"/>
    <property type="match status" value="1"/>
</dbReference>
<accession>A0AAW2VQD6</accession>
<name>A0AAW2VQD6_SESRA</name>
<reference evidence="2" key="2">
    <citation type="journal article" date="2024" name="Plant">
        <title>Genomic evolution and insights into agronomic trait innovations of Sesamum species.</title>
        <authorList>
            <person name="Miao H."/>
            <person name="Wang L."/>
            <person name="Qu L."/>
            <person name="Liu H."/>
            <person name="Sun Y."/>
            <person name="Le M."/>
            <person name="Wang Q."/>
            <person name="Wei S."/>
            <person name="Zheng Y."/>
            <person name="Lin W."/>
            <person name="Duan Y."/>
            <person name="Cao H."/>
            <person name="Xiong S."/>
            <person name="Wang X."/>
            <person name="Wei L."/>
            <person name="Li C."/>
            <person name="Ma Q."/>
            <person name="Ju M."/>
            <person name="Zhao R."/>
            <person name="Li G."/>
            <person name="Mu C."/>
            <person name="Tian Q."/>
            <person name="Mei H."/>
            <person name="Zhang T."/>
            <person name="Gao T."/>
            <person name="Zhang H."/>
        </authorList>
    </citation>
    <scope>NUCLEOTIDE SEQUENCE</scope>
    <source>
        <strain evidence="2">G02</strain>
    </source>
</reference>
<gene>
    <name evidence="2" type="ORF">Sradi_0776300</name>
</gene>
<dbReference type="InterPro" id="IPR050951">
    <property type="entry name" value="Retrovirus_Pol_polyprotein"/>
</dbReference>
<dbReference type="SUPFAM" id="SSF56672">
    <property type="entry name" value="DNA/RNA polymerases"/>
    <property type="match status" value="1"/>
</dbReference>
<dbReference type="AlphaFoldDB" id="A0AAW2VQD6"/>
<organism evidence="2">
    <name type="scientific">Sesamum radiatum</name>
    <name type="common">Black benniseed</name>
    <dbReference type="NCBI Taxonomy" id="300843"/>
    <lineage>
        <taxon>Eukaryota</taxon>
        <taxon>Viridiplantae</taxon>
        <taxon>Streptophyta</taxon>
        <taxon>Embryophyta</taxon>
        <taxon>Tracheophyta</taxon>
        <taxon>Spermatophyta</taxon>
        <taxon>Magnoliopsida</taxon>
        <taxon>eudicotyledons</taxon>
        <taxon>Gunneridae</taxon>
        <taxon>Pentapetalae</taxon>
        <taxon>asterids</taxon>
        <taxon>lamiids</taxon>
        <taxon>Lamiales</taxon>
        <taxon>Pedaliaceae</taxon>
        <taxon>Sesamum</taxon>
    </lineage>
</organism>
<dbReference type="InterPro" id="IPR043128">
    <property type="entry name" value="Rev_trsase/Diguanyl_cyclase"/>
</dbReference>
<dbReference type="PANTHER" id="PTHR37984:SF5">
    <property type="entry name" value="PROTEIN NYNRIN-LIKE"/>
    <property type="match status" value="1"/>
</dbReference>
<feature type="domain" description="Reverse transcriptase" evidence="1">
    <location>
        <begin position="197"/>
        <end position="255"/>
    </location>
</feature>
<dbReference type="InterPro" id="IPR043502">
    <property type="entry name" value="DNA/RNA_pol_sf"/>
</dbReference>
<protein>
    <submittedName>
        <fullName evidence="2">Retrovirus-related Pol polyprotein from transposon</fullName>
    </submittedName>
</protein>
<dbReference type="Gene3D" id="3.10.10.10">
    <property type="entry name" value="HIV Type 1 Reverse Transcriptase, subunit A, domain 1"/>
    <property type="match status" value="1"/>
</dbReference>
<dbReference type="EMBL" id="JACGWJ010000003">
    <property type="protein sequence ID" value="KAL0431503.1"/>
    <property type="molecule type" value="Genomic_DNA"/>
</dbReference>
<dbReference type="Pfam" id="PF00078">
    <property type="entry name" value="RVT_1"/>
    <property type="match status" value="1"/>
</dbReference>
<comment type="caution">
    <text evidence="2">The sequence shown here is derived from an EMBL/GenBank/DDBJ whole genome shotgun (WGS) entry which is preliminary data.</text>
</comment>
<proteinExistence type="predicted"/>
<dbReference type="Gene3D" id="3.30.70.270">
    <property type="match status" value="2"/>
</dbReference>
<evidence type="ECO:0000259" key="1">
    <source>
        <dbReference type="Pfam" id="PF00078"/>
    </source>
</evidence>
<dbReference type="PANTHER" id="PTHR37984">
    <property type="entry name" value="PROTEIN CBG26694"/>
    <property type="match status" value="1"/>
</dbReference>
<reference evidence="2" key="1">
    <citation type="submission" date="2020-06" db="EMBL/GenBank/DDBJ databases">
        <authorList>
            <person name="Li T."/>
            <person name="Hu X."/>
            <person name="Zhang T."/>
            <person name="Song X."/>
            <person name="Zhang H."/>
            <person name="Dai N."/>
            <person name="Sheng W."/>
            <person name="Hou X."/>
            <person name="Wei L."/>
        </authorList>
    </citation>
    <scope>NUCLEOTIDE SEQUENCE</scope>
    <source>
        <strain evidence="2">G02</strain>
        <tissue evidence="2">Leaf</tissue>
    </source>
</reference>
<sequence>MISFYMHGDALSWFKWMFNNRQLSSWDAFVRSLELRLGRLLLTIIRPCSSSCANMALSRSIRRNSSAFAIGWWAYLRSLSLTISSPGYGRIFSVNSLFSSPLRSVKLWALLSSLRPNTLMLVVPLLRPRLGSTALPPLLAAPPPKPPFAARRLTPSEMQARRAQGLCFNCDEKFSPVISARPNSFSCSFLAITIPTSPRALNAITVRDRFPIPTVDELLDELHGATVFSKLDLRAGYHQIRLAPEDAHKTAFRTIDVRIGLLTSNTSVGSYRFFLITVSLPNFLNVYSVFSSVNYLCHSISAGFGGRPSKLQVIADWPVPSSFTALRGFLGISGYYRRFVRNYASIAAPLTDLLKYPTFSWTPAANTAF</sequence>